<gene>
    <name evidence="1" type="ORF">KSP40_PGU018376</name>
</gene>
<evidence type="ECO:0000313" key="1">
    <source>
        <dbReference type="EMBL" id="KAK8950104.1"/>
    </source>
</evidence>
<protein>
    <submittedName>
        <fullName evidence="1">Uncharacterized protein</fullName>
    </submittedName>
</protein>
<accession>A0ABR2LT88</accession>
<keyword evidence="2" id="KW-1185">Reference proteome</keyword>
<reference evidence="1 2" key="1">
    <citation type="journal article" date="2022" name="Nat. Plants">
        <title>Genomes of leafy and leafless Platanthera orchids illuminate the evolution of mycoheterotrophy.</title>
        <authorList>
            <person name="Li M.H."/>
            <person name="Liu K.W."/>
            <person name="Li Z."/>
            <person name="Lu H.C."/>
            <person name="Ye Q.L."/>
            <person name="Zhang D."/>
            <person name="Wang J.Y."/>
            <person name="Li Y.F."/>
            <person name="Zhong Z.M."/>
            <person name="Liu X."/>
            <person name="Yu X."/>
            <person name="Liu D.K."/>
            <person name="Tu X.D."/>
            <person name="Liu B."/>
            <person name="Hao Y."/>
            <person name="Liao X.Y."/>
            <person name="Jiang Y.T."/>
            <person name="Sun W.H."/>
            <person name="Chen J."/>
            <person name="Chen Y.Q."/>
            <person name="Ai Y."/>
            <person name="Zhai J.W."/>
            <person name="Wu S.S."/>
            <person name="Zhou Z."/>
            <person name="Hsiao Y.Y."/>
            <person name="Wu W.L."/>
            <person name="Chen Y.Y."/>
            <person name="Lin Y.F."/>
            <person name="Hsu J.L."/>
            <person name="Li C.Y."/>
            <person name="Wang Z.W."/>
            <person name="Zhao X."/>
            <person name="Zhong W.Y."/>
            <person name="Ma X.K."/>
            <person name="Ma L."/>
            <person name="Huang J."/>
            <person name="Chen G.Z."/>
            <person name="Huang M.Z."/>
            <person name="Huang L."/>
            <person name="Peng D.H."/>
            <person name="Luo Y.B."/>
            <person name="Zou S.Q."/>
            <person name="Chen S.P."/>
            <person name="Lan S."/>
            <person name="Tsai W.C."/>
            <person name="Van de Peer Y."/>
            <person name="Liu Z.J."/>
        </authorList>
    </citation>
    <scope>NUCLEOTIDE SEQUENCE [LARGE SCALE GENOMIC DNA]</scope>
    <source>
        <strain evidence="1">Lor288</strain>
    </source>
</reference>
<proteinExistence type="predicted"/>
<name>A0ABR2LT88_9ASPA</name>
<sequence length="177" mass="19320">MDGGNDRHETSERGFFSNLAHGLGAGGYPYPQPYPSQGYPTAPPAAYPPPGYPSAPAAYPQDYYPSAPGAYPPPHGYPTHGYPPYSYPPLGHHPHGAYPPAGYPSPSAHGMHFQFQMFFRRPSLSLSASTIAPVRAVSQDAVAEYEKHLSFGSQRPLALGQLVFRRLPPMLMMRDHQ</sequence>
<organism evidence="1 2">
    <name type="scientific">Platanthera guangdongensis</name>
    <dbReference type="NCBI Taxonomy" id="2320717"/>
    <lineage>
        <taxon>Eukaryota</taxon>
        <taxon>Viridiplantae</taxon>
        <taxon>Streptophyta</taxon>
        <taxon>Embryophyta</taxon>
        <taxon>Tracheophyta</taxon>
        <taxon>Spermatophyta</taxon>
        <taxon>Magnoliopsida</taxon>
        <taxon>Liliopsida</taxon>
        <taxon>Asparagales</taxon>
        <taxon>Orchidaceae</taxon>
        <taxon>Orchidoideae</taxon>
        <taxon>Orchideae</taxon>
        <taxon>Orchidinae</taxon>
        <taxon>Platanthera</taxon>
    </lineage>
</organism>
<comment type="caution">
    <text evidence="1">The sequence shown here is derived from an EMBL/GenBank/DDBJ whole genome shotgun (WGS) entry which is preliminary data.</text>
</comment>
<evidence type="ECO:0000313" key="2">
    <source>
        <dbReference type="Proteomes" id="UP001412067"/>
    </source>
</evidence>
<dbReference type="EMBL" id="JBBWWR010000015">
    <property type="protein sequence ID" value="KAK8950104.1"/>
    <property type="molecule type" value="Genomic_DNA"/>
</dbReference>
<dbReference type="Proteomes" id="UP001412067">
    <property type="component" value="Unassembled WGS sequence"/>
</dbReference>